<organism evidence="11 12">
    <name type="scientific">Rhodotorula toruloides</name>
    <name type="common">Yeast</name>
    <name type="synonym">Rhodosporidium toruloides</name>
    <dbReference type="NCBI Taxonomy" id="5286"/>
    <lineage>
        <taxon>Eukaryota</taxon>
        <taxon>Fungi</taxon>
        <taxon>Dikarya</taxon>
        <taxon>Basidiomycota</taxon>
        <taxon>Pucciniomycotina</taxon>
        <taxon>Microbotryomycetes</taxon>
        <taxon>Sporidiobolales</taxon>
        <taxon>Sporidiobolaceae</taxon>
        <taxon>Rhodotorula</taxon>
    </lineage>
</organism>
<sequence length="518" mass="55194">MMLKPFTHPWGEGIEGTPLKVISMIGACAGFLTFGYDQGIANALTQNPDFYATLPRLKGDSTILGTVLALFVLGAMFGCLTMSAIGNKFGRRPLILFATVTTLVGAGGMAGANGLACFCVMRLCNGYGVGILTSIVPTYVGEISKPRIRGMMMSLELVAAATGLMTSFWVCYGFRNEHGGVGWRLPLGIQGFVLLATLVTMLFAPESPRWLMEAGRIDEGRQVLARLHGQAFADAATLEIQEAIAVEHAAQRGKGYAECFANNDQCFRYRTLLAIGVNAAQQLTGINMATYYSANILIQSVGMSPNKATLVLGGLGIAGLASMIFGCFVLMENVGRVRTMLIGCAGCMVGQILLAAGVAHQESKAAGYIATLGLYLFLCVFSATHLPTAFVYSSEIVPLAIRTRAATLGVAVQYILNFVVVMVVPTAIPGMGGFGFYALFAGVNGAMIPFIYFFCPEVSGLTLEGVDELFANGKVIMRRTTRVDDNGRIGGKSLHQLEANKEQGSFEHVEKVETGYST</sequence>
<dbReference type="GO" id="GO:0016020">
    <property type="term" value="C:membrane"/>
    <property type="evidence" value="ECO:0007669"/>
    <property type="project" value="UniProtKB-SubCell"/>
</dbReference>
<keyword evidence="5 9" id="KW-1133">Transmembrane helix</keyword>
<evidence type="ECO:0000256" key="3">
    <source>
        <dbReference type="ARBA" id="ARBA00022448"/>
    </source>
</evidence>
<dbReference type="InterPro" id="IPR050360">
    <property type="entry name" value="MFS_Sugar_Transporters"/>
</dbReference>
<feature type="transmembrane region" description="Helical" evidence="9">
    <location>
        <begin position="406"/>
        <end position="427"/>
    </location>
</feature>
<proteinExistence type="inferred from homology"/>
<keyword evidence="6 9" id="KW-0472">Membrane</keyword>
<dbReference type="Pfam" id="PF00083">
    <property type="entry name" value="Sugar_tr"/>
    <property type="match status" value="1"/>
</dbReference>
<dbReference type="SUPFAM" id="SSF103473">
    <property type="entry name" value="MFS general substrate transporter"/>
    <property type="match status" value="1"/>
</dbReference>
<feature type="transmembrane region" description="Helical" evidence="9">
    <location>
        <begin position="94"/>
        <end position="114"/>
    </location>
</feature>
<feature type="transmembrane region" description="Helical" evidence="9">
    <location>
        <begin position="434"/>
        <end position="454"/>
    </location>
</feature>
<name>A0A511KM01_RHOTO</name>
<feature type="transmembrane region" description="Helical" evidence="9">
    <location>
        <begin position="310"/>
        <end position="331"/>
    </location>
</feature>
<accession>A0A511KM01</accession>
<evidence type="ECO:0000313" key="12">
    <source>
        <dbReference type="Proteomes" id="UP000321518"/>
    </source>
</evidence>
<comment type="similarity">
    <text evidence="2 8">Belongs to the major facilitator superfamily. Sugar transporter (TC 2.A.1.1) family.</text>
</comment>
<evidence type="ECO:0000256" key="8">
    <source>
        <dbReference type="RuleBase" id="RU003346"/>
    </source>
</evidence>
<feature type="transmembrane region" description="Helical" evidence="9">
    <location>
        <begin position="337"/>
        <end position="358"/>
    </location>
</feature>
<keyword evidence="11" id="KW-0762">Sugar transport</keyword>
<dbReference type="InterPro" id="IPR020846">
    <property type="entry name" value="MFS_dom"/>
</dbReference>
<evidence type="ECO:0000256" key="6">
    <source>
        <dbReference type="ARBA" id="ARBA00023136"/>
    </source>
</evidence>
<feature type="transmembrane region" description="Helical" evidence="9">
    <location>
        <begin position="61"/>
        <end position="82"/>
    </location>
</feature>
<gene>
    <name evidence="11" type="ORF">Rt10032_c14g5378</name>
</gene>
<evidence type="ECO:0000256" key="7">
    <source>
        <dbReference type="ARBA" id="ARBA00049119"/>
    </source>
</evidence>
<feature type="transmembrane region" description="Helical" evidence="9">
    <location>
        <begin position="153"/>
        <end position="175"/>
    </location>
</feature>
<dbReference type="PROSITE" id="PS50850">
    <property type="entry name" value="MFS"/>
    <property type="match status" value="1"/>
</dbReference>
<dbReference type="OrthoDB" id="2544694at2759"/>
<evidence type="ECO:0000256" key="1">
    <source>
        <dbReference type="ARBA" id="ARBA00004141"/>
    </source>
</evidence>
<protein>
    <submittedName>
        <fullName evidence="11">MFS transporter, sugar transporter</fullName>
    </submittedName>
</protein>
<reference evidence="11 12" key="1">
    <citation type="submission" date="2019-07" db="EMBL/GenBank/DDBJ databases">
        <title>Rhodotorula toruloides NBRC10032 genome sequencing.</title>
        <authorList>
            <person name="Shida Y."/>
            <person name="Takaku H."/>
            <person name="Ogasawara W."/>
            <person name="Mori K."/>
        </authorList>
    </citation>
    <scope>NUCLEOTIDE SEQUENCE [LARGE SCALE GENOMIC DNA]</scope>
    <source>
        <strain evidence="11 12">NBRC10032</strain>
    </source>
</reference>
<dbReference type="InterPro" id="IPR005828">
    <property type="entry name" value="MFS_sugar_transport-like"/>
</dbReference>
<evidence type="ECO:0000256" key="2">
    <source>
        <dbReference type="ARBA" id="ARBA00010992"/>
    </source>
</evidence>
<feature type="domain" description="Major facilitator superfamily (MFS) profile" evidence="10">
    <location>
        <begin position="23"/>
        <end position="459"/>
    </location>
</feature>
<evidence type="ECO:0000256" key="4">
    <source>
        <dbReference type="ARBA" id="ARBA00022692"/>
    </source>
</evidence>
<dbReference type="Gene3D" id="1.20.1250.20">
    <property type="entry name" value="MFS general substrate transporter like domains"/>
    <property type="match status" value="1"/>
</dbReference>
<dbReference type="PANTHER" id="PTHR48022">
    <property type="entry name" value="PLASTIDIC GLUCOSE TRANSPORTER 4"/>
    <property type="match status" value="1"/>
</dbReference>
<feature type="transmembrane region" description="Helical" evidence="9">
    <location>
        <begin position="187"/>
        <end position="204"/>
    </location>
</feature>
<dbReference type="NCBIfam" id="TIGR00879">
    <property type="entry name" value="SP"/>
    <property type="match status" value="1"/>
</dbReference>
<feature type="transmembrane region" description="Helical" evidence="9">
    <location>
        <begin position="120"/>
        <end position="141"/>
    </location>
</feature>
<dbReference type="Proteomes" id="UP000321518">
    <property type="component" value="Unassembled WGS sequence"/>
</dbReference>
<keyword evidence="3 8" id="KW-0813">Transport</keyword>
<dbReference type="InterPro" id="IPR036259">
    <property type="entry name" value="MFS_trans_sf"/>
</dbReference>
<dbReference type="PRINTS" id="PR00171">
    <property type="entry name" value="SUGRTRNSPORT"/>
</dbReference>
<dbReference type="EMBL" id="BJWK01000014">
    <property type="protein sequence ID" value="GEM11361.1"/>
    <property type="molecule type" value="Genomic_DNA"/>
</dbReference>
<evidence type="ECO:0000313" key="11">
    <source>
        <dbReference type="EMBL" id="GEM11361.1"/>
    </source>
</evidence>
<keyword evidence="4 9" id="KW-0812">Transmembrane</keyword>
<evidence type="ECO:0000256" key="5">
    <source>
        <dbReference type="ARBA" id="ARBA00022989"/>
    </source>
</evidence>
<feature type="transmembrane region" description="Helical" evidence="9">
    <location>
        <begin position="365"/>
        <end position="386"/>
    </location>
</feature>
<evidence type="ECO:0000256" key="9">
    <source>
        <dbReference type="SAM" id="Phobius"/>
    </source>
</evidence>
<dbReference type="PANTHER" id="PTHR48022:SF28">
    <property type="entry name" value="MAJOR FACILITATOR SUPERFAMILY (MFS) PROFILE DOMAIN-CONTAINING PROTEIN-RELATED"/>
    <property type="match status" value="1"/>
</dbReference>
<comment type="caution">
    <text evidence="11">The sequence shown here is derived from an EMBL/GenBank/DDBJ whole genome shotgun (WGS) entry which is preliminary data.</text>
</comment>
<comment type="subcellular location">
    <subcellularLocation>
        <location evidence="1">Membrane</location>
        <topology evidence="1">Multi-pass membrane protein</topology>
    </subcellularLocation>
</comment>
<dbReference type="InterPro" id="IPR003663">
    <property type="entry name" value="Sugar/inositol_transpt"/>
</dbReference>
<dbReference type="GO" id="GO:0005351">
    <property type="term" value="F:carbohydrate:proton symporter activity"/>
    <property type="evidence" value="ECO:0007669"/>
    <property type="project" value="TreeGrafter"/>
</dbReference>
<dbReference type="AlphaFoldDB" id="A0A511KM01"/>
<comment type="catalytic activity">
    <reaction evidence="7">
        <text>myo-inositol(out) + H(+)(out) = myo-inositol(in) + H(+)(in)</text>
        <dbReference type="Rhea" id="RHEA:60364"/>
        <dbReference type="ChEBI" id="CHEBI:15378"/>
        <dbReference type="ChEBI" id="CHEBI:17268"/>
    </reaction>
</comment>
<evidence type="ECO:0000259" key="10">
    <source>
        <dbReference type="PROSITE" id="PS50850"/>
    </source>
</evidence>